<name>A0A5B8S322_9SPHN</name>
<dbReference type="RefSeq" id="WP_147089748.1">
    <property type="nucleotide sequence ID" value="NZ_BAABJD010000001.1"/>
</dbReference>
<feature type="signal peptide" evidence="1">
    <location>
        <begin position="1"/>
        <end position="23"/>
    </location>
</feature>
<evidence type="ECO:0008006" key="4">
    <source>
        <dbReference type="Google" id="ProtNLM"/>
    </source>
</evidence>
<evidence type="ECO:0000313" key="3">
    <source>
        <dbReference type="Proteomes" id="UP000321172"/>
    </source>
</evidence>
<keyword evidence="1" id="KW-0732">Signal</keyword>
<protein>
    <recommendedName>
        <fullName evidence="4">Lipoprotein</fullName>
    </recommendedName>
</protein>
<evidence type="ECO:0000256" key="1">
    <source>
        <dbReference type="SAM" id="SignalP"/>
    </source>
</evidence>
<sequence length="115" mass="12617">MTQTKLLLLPAVLALPGCGVAGAAFDVASAPVRGASRAVEAGSTVVDVMTTSDSERDQKRGREIRRREERLGELDREYRKQSSKCERGDDGACRKAEQAYAEMRALMPSVPYERD</sequence>
<dbReference type="EMBL" id="CP042345">
    <property type="protein sequence ID" value="QEA15770.1"/>
    <property type="molecule type" value="Genomic_DNA"/>
</dbReference>
<dbReference type="AlphaFoldDB" id="A0A5B8S322"/>
<dbReference type="OrthoDB" id="7428913at2"/>
<dbReference type="Proteomes" id="UP000321172">
    <property type="component" value="Chromosome"/>
</dbReference>
<gene>
    <name evidence="2" type="ORF">FRF71_06240</name>
</gene>
<proteinExistence type="predicted"/>
<dbReference type="KEGG" id="ngf:FRF71_06240"/>
<organism evidence="2 3">
    <name type="scientific">Novosphingobium ginsenosidimutans</name>
    <dbReference type="NCBI Taxonomy" id="1176536"/>
    <lineage>
        <taxon>Bacteria</taxon>
        <taxon>Pseudomonadati</taxon>
        <taxon>Pseudomonadota</taxon>
        <taxon>Alphaproteobacteria</taxon>
        <taxon>Sphingomonadales</taxon>
        <taxon>Sphingomonadaceae</taxon>
        <taxon>Novosphingobium</taxon>
    </lineage>
</organism>
<accession>A0A5B8S322</accession>
<reference evidence="2 3" key="1">
    <citation type="journal article" date="2013" name="J. Microbiol. Biotechnol.">
        <title>Novosphingobium ginsenosidimutans sp. nov., with the ability to convert ginsenoside.</title>
        <authorList>
            <person name="Kim J.K."/>
            <person name="He D."/>
            <person name="Liu Q.M."/>
            <person name="Park H.Y."/>
            <person name="Jung M.S."/>
            <person name="Yoon M.H."/>
            <person name="Kim S.C."/>
            <person name="Im W.T."/>
        </authorList>
    </citation>
    <scope>NUCLEOTIDE SEQUENCE [LARGE SCALE GENOMIC DNA]</scope>
    <source>
        <strain evidence="2 3">FW-6</strain>
    </source>
</reference>
<evidence type="ECO:0000313" key="2">
    <source>
        <dbReference type="EMBL" id="QEA15770.1"/>
    </source>
</evidence>
<keyword evidence="3" id="KW-1185">Reference proteome</keyword>
<feature type="chain" id="PRO_5022968331" description="Lipoprotein" evidence="1">
    <location>
        <begin position="24"/>
        <end position="115"/>
    </location>
</feature>